<dbReference type="Proteomes" id="UP000051804">
    <property type="component" value="Unassembled WGS sequence"/>
</dbReference>
<dbReference type="OrthoDB" id="2143665at2"/>
<sequence length="207" mass="21516">MALVGLNMVSFALIDPITQQILKGDAGLSADGLYKVDTKDMGSKTANITGLVGSSTKRYGNNVAQQVTYGAASPQIAWDGLNLDFDVKQKIKGFVSDSKGGWVPADEPAHIAVLIESGSLSGGSVYFGFGNCTAAESEANIQTDDDNKQIVDDALTISALDTIAFGHKPFKIYNSQDASFDEAAMLKDVMGGYVAGTGTSTGTGTGK</sequence>
<protein>
    <submittedName>
        <fullName evidence="1">Major tail protein</fullName>
    </submittedName>
</protein>
<evidence type="ECO:0000313" key="1">
    <source>
        <dbReference type="EMBL" id="KRK73424.1"/>
    </source>
</evidence>
<name>A0A0R1JPR5_9LACO</name>
<accession>A0A0R1JPR5</accession>
<comment type="caution">
    <text evidence="1">The sequence shown here is derived from an EMBL/GenBank/DDBJ whole genome shotgun (WGS) entry which is preliminary data.</text>
</comment>
<proteinExistence type="predicted"/>
<dbReference type="PATRIC" id="fig|1291734.4.peg.1315"/>
<dbReference type="RefSeq" id="WP_056950778.1">
    <property type="nucleotide sequence ID" value="NZ_AZDJ01000013.1"/>
</dbReference>
<dbReference type="InterPro" id="IPR006724">
    <property type="entry name" value="Phage_TTP"/>
</dbReference>
<dbReference type="STRING" id="1291734.FD02_GL001283"/>
<gene>
    <name evidence="1" type="ORF">FD02_GL001283</name>
</gene>
<dbReference type="AlphaFoldDB" id="A0A0R1JPR5"/>
<dbReference type="Pfam" id="PF04630">
    <property type="entry name" value="Phage_TTP_1"/>
    <property type="match status" value="1"/>
</dbReference>
<organism evidence="1 2">
    <name type="scientific">Lacticaseibacillus nasuensis JCM 17158</name>
    <dbReference type="NCBI Taxonomy" id="1291734"/>
    <lineage>
        <taxon>Bacteria</taxon>
        <taxon>Bacillati</taxon>
        <taxon>Bacillota</taxon>
        <taxon>Bacilli</taxon>
        <taxon>Lactobacillales</taxon>
        <taxon>Lactobacillaceae</taxon>
        <taxon>Lacticaseibacillus</taxon>
    </lineage>
</organism>
<reference evidence="1 2" key="1">
    <citation type="journal article" date="2015" name="Genome Announc.">
        <title>Expanding the biotechnology potential of lactobacilli through comparative genomics of 213 strains and associated genera.</title>
        <authorList>
            <person name="Sun Z."/>
            <person name="Harris H.M."/>
            <person name="McCann A."/>
            <person name="Guo C."/>
            <person name="Argimon S."/>
            <person name="Zhang W."/>
            <person name="Yang X."/>
            <person name="Jeffery I.B."/>
            <person name="Cooney J.C."/>
            <person name="Kagawa T.F."/>
            <person name="Liu W."/>
            <person name="Song Y."/>
            <person name="Salvetti E."/>
            <person name="Wrobel A."/>
            <person name="Rasinkangas P."/>
            <person name="Parkhill J."/>
            <person name="Rea M.C."/>
            <person name="O'Sullivan O."/>
            <person name="Ritari J."/>
            <person name="Douillard F.P."/>
            <person name="Paul Ross R."/>
            <person name="Yang R."/>
            <person name="Briner A.E."/>
            <person name="Felis G.E."/>
            <person name="de Vos W.M."/>
            <person name="Barrangou R."/>
            <person name="Klaenhammer T.R."/>
            <person name="Caufield P.W."/>
            <person name="Cui Y."/>
            <person name="Zhang H."/>
            <person name="O'Toole P.W."/>
        </authorList>
    </citation>
    <scope>NUCLEOTIDE SEQUENCE [LARGE SCALE GENOMIC DNA]</scope>
    <source>
        <strain evidence="1 2">JCM 17158</strain>
    </source>
</reference>
<evidence type="ECO:0000313" key="2">
    <source>
        <dbReference type="Proteomes" id="UP000051804"/>
    </source>
</evidence>
<dbReference type="EMBL" id="AZDJ01000013">
    <property type="protein sequence ID" value="KRK73424.1"/>
    <property type="molecule type" value="Genomic_DNA"/>
</dbReference>
<keyword evidence="2" id="KW-1185">Reference proteome</keyword>